<reference evidence="7 8" key="1">
    <citation type="journal article" date="2015" name="BMC Genomics">
        <title>Genome mining reveals unlocked bioactive potential of marine Gram-negative bacteria.</title>
        <authorList>
            <person name="Machado H."/>
            <person name="Sonnenschein E.C."/>
            <person name="Melchiorsen J."/>
            <person name="Gram L."/>
        </authorList>
    </citation>
    <scope>NUCLEOTIDE SEQUENCE [LARGE SCALE GENOMIC DNA]</scope>
    <source>
        <strain evidence="7 8">S3137</strain>
    </source>
</reference>
<dbReference type="Proteomes" id="UP000033664">
    <property type="component" value="Unassembled WGS sequence"/>
</dbReference>
<feature type="transmembrane region" description="Helical" evidence="5">
    <location>
        <begin position="9"/>
        <end position="30"/>
    </location>
</feature>
<evidence type="ECO:0000313" key="8">
    <source>
        <dbReference type="Proteomes" id="UP000033664"/>
    </source>
</evidence>
<dbReference type="Pfam" id="PF01545">
    <property type="entry name" value="Cation_efflux"/>
    <property type="match status" value="1"/>
</dbReference>
<dbReference type="InterPro" id="IPR027469">
    <property type="entry name" value="Cation_efflux_TMD_sf"/>
</dbReference>
<protein>
    <recommendedName>
        <fullName evidence="6">Cation efflux protein transmembrane domain-containing protein</fullName>
    </recommendedName>
</protein>
<comment type="caution">
    <text evidence="7">The sequence shown here is derived from an EMBL/GenBank/DDBJ whole genome shotgun (WGS) entry which is preliminary data.</text>
</comment>
<evidence type="ECO:0000313" key="7">
    <source>
        <dbReference type="EMBL" id="KJY97074.1"/>
    </source>
</evidence>
<dbReference type="GO" id="GO:0016020">
    <property type="term" value="C:membrane"/>
    <property type="evidence" value="ECO:0007669"/>
    <property type="project" value="UniProtKB-SubCell"/>
</dbReference>
<dbReference type="SUPFAM" id="SSF161111">
    <property type="entry name" value="Cation efflux protein transmembrane domain-like"/>
    <property type="match status" value="1"/>
</dbReference>
<evidence type="ECO:0000259" key="6">
    <source>
        <dbReference type="Pfam" id="PF01545"/>
    </source>
</evidence>
<dbReference type="RefSeq" id="WP_045980666.1">
    <property type="nucleotide sequence ID" value="NZ_PNCA01000006.1"/>
</dbReference>
<feature type="transmembrane region" description="Helical" evidence="5">
    <location>
        <begin position="184"/>
        <end position="205"/>
    </location>
</feature>
<feature type="transmembrane region" description="Helical" evidence="5">
    <location>
        <begin position="75"/>
        <end position="100"/>
    </location>
</feature>
<comment type="subcellular location">
    <subcellularLocation>
        <location evidence="1">Membrane</location>
        <topology evidence="1">Multi-pass membrane protein</topology>
    </subcellularLocation>
</comment>
<feature type="transmembrane region" description="Helical" evidence="5">
    <location>
        <begin position="153"/>
        <end position="172"/>
    </location>
</feature>
<evidence type="ECO:0000256" key="1">
    <source>
        <dbReference type="ARBA" id="ARBA00004141"/>
    </source>
</evidence>
<accession>A0A0F4PH86</accession>
<dbReference type="PATRIC" id="fig|151081.8.peg.3763"/>
<dbReference type="OrthoDB" id="268546at2"/>
<organism evidence="7 8">
    <name type="scientific">Pseudoalteromonas ruthenica</name>
    <dbReference type="NCBI Taxonomy" id="151081"/>
    <lineage>
        <taxon>Bacteria</taxon>
        <taxon>Pseudomonadati</taxon>
        <taxon>Pseudomonadota</taxon>
        <taxon>Gammaproteobacteria</taxon>
        <taxon>Alteromonadales</taxon>
        <taxon>Pseudoalteromonadaceae</taxon>
        <taxon>Pseudoalteromonas</taxon>
    </lineage>
</organism>
<keyword evidence="8" id="KW-1185">Reference proteome</keyword>
<evidence type="ECO:0000256" key="2">
    <source>
        <dbReference type="ARBA" id="ARBA00022692"/>
    </source>
</evidence>
<keyword evidence="3 5" id="KW-1133">Transmembrane helix</keyword>
<dbReference type="GO" id="GO:0008324">
    <property type="term" value="F:monoatomic cation transmembrane transporter activity"/>
    <property type="evidence" value="ECO:0007669"/>
    <property type="project" value="InterPro"/>
</dbReference>
<sequence length="222" mass="23794">MSALNTQKLLLFSCISALLLALLGLILGLWLDSLVILFDGAYSLVSMLLTAISLLTAAYLNSLSSQRRALLSQRLPAIVIAFKGFVIALMCSVSFISALLAMMDGGRTINTAAALLFGVINLLACIGAYTVIKAQDSASALVIAETKQWFMDAVISAAVIAGFFIAALLTYFDLSVYAAYADPIMVIVASVYFIVVPVKMMLAALKQLQTCPVQRSYCRTQI</sequence>
<evidence type="ECO:0000256" key="4">
    <source>
        <dbReference type="ARBA" id="ARBA00023136"/>
    </source>
</evidence>
<dbReference type="InterPro" id="IPR058533">
    <property type="entry name" value="Cation_efflux_TM"/>
</dbReference>
<dbReference type="AlphaFoldDB" id="A0A0F4PH86"/>
<gene>
    <name evidence="7" type="ORF">TW72_14635</name>
</gene>
<feature type="transmembrane region" description="Helical" evidence="5">
    <location>
        <begin position="42"/>
        <end position="63"/>
    </location>
</feature>
<keyword evidence="4 5" id="KW-0472">Membrane</keyword>
<evidence type="ECO:0000256" key="3">
    <source>
        <dbReference type="ARBA" id="ARBA00022989"/>
    </source>
</evidence>
<name>A0A0F4PH86_9GAMM</name>
<dbReference type="GO" id="GO:0006829">
    <property type="term" value="P:zinc ion transport"/>
    <property type="evidence" value="ECO:0007669"/>
    <property type="project" value="UniProtKB-KW"/>
</dbReference>
<feature type="domain" description="Cation efflux protein transmembrane" evidence="6">
    <location>
        <begin position="11"/>
        <end position="208"/>
    </location>
</feature>
<dbReference type="eggNOG" id="COG3965">
    <property type="taxonomic scope" value="Bacteria"/>
</dbReference>
<evidence type="ECO:0000256" key="5">
    <source>
        <dbReference type="SAM" id="Phobius"/>
    </source>
</evidence>
<feature type="transmembrane region" description="Helical" evidence="5">
    <location>
        <begin position="112"/>
        <end position="132"/>
    </location>
</feature>
<keyword evidence="2 5" id="KW-0812">Transmembrane</keyword>
<dbReference type="Gene3D" id="1.20.1510.10">
    <property type="entry name" value="Cation efflux protein transmembrane domain"/>
    <property type="match status" value="1"/>
</dbReference>
<dbReference type="EMBL" id="JXXZ01000013">
    <property type="protein sequence ID" value="KJY97074.1"/>
    <property type="molecule type" value="Genomic_DNA"/>
</dbReference>
<proteinExistence type="predicted"/>